<dbReference type="GO" id="GO:0005634">
    <property type="term" value="C:nucleus"/>
    <property type="evidence" value="ECO:0007669"/>
    <property type="project" value="TreeGrafter"/>
</dbReference>
<protein>
    <recommendedName>
        <fullName evidence="3">SET domain-containing protein</fullName>
    </recommendedName>
</protein>
<name>A0A9P7QKH4_9HYPO</name>
<organism evidence="1 2">
    <name type="scientific">Claviceps aff. purpurea</name>
    <dbReference type="NCBI Taxonomy" id="1967640"/>
    <lineage>
        <taxon>Eukaryota</taxon>
        <taxon>Fungi</taxon>
        <taxon>Dikarya</taxon>
        <taxon>Ascomycota</taxon>
        <taxon>Pezizomycotina</taxon>
        <taxon>Sordariomycetes</taxon>
        <taxon>Hypocreomycetidae</taxon>
        <taxon>Hypocreales</taxon>
        <taxon>Clavicipitaceae</taxon>
        <taxon>Claviceps</taxon>
    </lineage>
</organism>
<evidence type="ECO:0000313" key="1">
    <source>
        <dbReference type="EMBL" id="KAG6298075.1"/>
    </source>
</evidence>
<comment type="caution">
    <text evidence="1">The sequence shown here is derived from an EMBL/GenBank/DDBJ whole genome shotgun (WGS) entry which is preliminary data.</text>
</comment>
<dbReference type="Gene3D" id="3.90.1410.10">
    <property type="entry name" value="set domain protein methyltransferase, domain 1"/>
    <property type="match status" value="1"/>
</dbReference>
<keyword evidence="2" id="KW-1185">Reference proteome</keyword>
<evidence type="ECO:0000313" key="2">
    <source>
        <dbReference type="Proteomes" id="UP000707071"/>
    </source>
</evidence>
<reference evidence="1 2" key="1">
    <citation type="journal article" date="2020" name="bioRxiv">
        <title>Whole genome comparisons of ergot fungi reveals the divergence and evolution of species within the genus Claviceps are the result of varying mechanisms driving genome evolution and host range expansion.</title>
        <authorList>
            <person name="Wyka S.A."/>
            <person name="Mondo S.J."/>
            <person name="Liu M."/>
            <person name="Dettman J."/>
            <person name="Nalam V."/>
            <person name="Broders K.D."/>
        </authorList>
    </citation>
    <scope>NUCLEOTIDE SEQUENCE [LARGE SCALE GENOMIC DNA]</scope>
    <source>
        <strain evidence="1 2">Clav52</strain>
    </source>
</reference>
<dbReference type="PANTHER" id="PTHR13271:SF146">
    <property type="entry name" value="SET DOMAIN-CONTAINING PROTEIN"/>
    <property type="match status" value="1"/>
</dbReference>
<gene>
    <name evidence="1" type="ORF">E4U09_001114</name>
</gene>
<dbReference type="SUPFAM" id="SSF82199">
    <property type="entry name" value="SET domain"/>
    <property type="match status" value="1"/>
</dbReference>
<sequence length="505" mass="56080">MSPPSSSTSPGSVAESIITTLVDWAVSLGATLHPSVEVYDDAQTGLSFRVKPSAPRPVQALEPIVQLPATLSLSYLDAVAQQKQQQQKEQQDDAPFPEEVLAETPPHVVGRLFLVREYLRGRSSFWWPYIQALPQPGLKNRRAWALPPFWDTDEAELLDGTNVEVGIAKVRQDVQSEFAHARKLLSACAVRDPILDEGLTADLYQWAYCIFASRSFRPSLVLLDARRRALPAGVAMDDFSMLLPLLDVGNHDMTVHVRWELDHHAEQCSLLVGKEHQPGEQIFNNYGLKTNAELLLGYGFMVPTSEALHNDYIHVRKRGAPGPQPSNPSNTSTSLNASHEYLISLRPLAHPSTLLARARQSISSPPDLPLLGSFQHVQLEMVWDILCTLTTSSQRQFLMPMPVSVPVGQDREPNEVDSFHRRLFFSGHVGASAREVLGQTVAIIQHQLLQELERLDETDVEVVDGDEADLTGNQRLALDYRARCRGVLEGVLEAMDGDDVFGDEE</sequence>
<dbReference type="GO" id="GO:0016279">
    <property type="term" value="F:protein-lysine N-methyltransferase activity"/>
    <property type="evidence" value="ECO:0007669"/>
    <property type="project" value="TreeGrafter"/>
</dbReference>
<dbReference type="Proteomes" id="UP000707071">
    <property type="component" value="Unassembled WGS sequence"/>
</dbReference>
<dbReference type="AlphaFoldDB" id="A0A9P7QKH4"/>
<dbReference type="InterPro" id="IPR046341">
    <property type="entry name" value="SET_dom_sf"/>
</dbReference>
<dbReference type="InterPro" id="IPR050600">
    <property type="entry name" value="SETD3_SETD6_MTase"/>
</dbReference>
<dbReference type="EMBL" id="SRRH01000138">
    <property type="protein sequence ID" value="KAG6298075.1"/>
    <property type="molecule type" value="Genomic_DNA"/>
</dbReference>
<evidence type="ECO:0008006" key="3">
    <source>
        <dbReference type="Google" id="ProtNLM"/>
    </source>
</evidence>
<dbReference type="PANTHER" id="PTHR13271">
    <property type="entry name" value="UNCHARACTERIZED PUTATIVE METHYLTRANSFERASE"/>
    <property type="match status" value="1"/>
</dbReference>
<proteinExistence type="predicted"/>
<accession>A0A9P7QKH4</accession>